<dbReference type="GO" id="GO:0006355">
    <property type="term" value="P:regulation of DNA-templated transcription"/>
    <property type="evidence" value="ECO:0007669"/>
    <property type="project" value="InterPro"/>
</dbReference>
<keyword evidence="11" id="KW-1185">Reference proteome</keyword>
<evidence type="ECO:0000256" key="1">
    <source>
        <dbReference type="ARBA" id="ARBA00022553"/>
    </source>
</evidence>
<dbReference type="GO" id="GO:0000976">
    <property type="term" value="F:transcription cis-regulatory region binding"/>
    <property type="evidence" value="ECO:0007669"/>
    <property type="project" value="TreeGrafter"/>
</dbReference>
<dbReference type="InterPro" id="IPR036388">
    <property type="entry name" value="WH-like_DNA-bd_sf"/>
</dbReference>
<dbReference type="PATRIC" id="fig|1304281.5.peg.2313"/>
<dbReference type="Pfam" id="PF00486">
    <property type="entry name" value="Trans_reg_C"/>
    <property type="match status" value="1"/>
</dbReference>
<dbReference type="OrthoDB" id="9790442at2"/>
<dbReference type="PANTHER" id="PTHR48111:SF22">
    <property type="entry name" value="REGULATOR OF RPOS"/>
    <property type="match status" value="1"/>
</dbReference>
<evidence type="ECO:0000256" key="7">
    <source>
        <dbReference type="PROSITE-ProRule" id="PRU01091"/>
    </source>
</evidence>
<evidence type="ECO:0000256" key="5">
    <source>
        <dbReference type="ARBA" id="ARBA00023163"/>
    </source>
</evidence>
<dbReference type="InterPro" id="IPR001867">
    <property type="entry name" value="OmpR/PhoB-type_DNA-bd"/>
</dbReference>
<dbReference type="GO" id="GO:0000156">
    <property type="term" value="F:phosphorelay response regulator activity"/>
    <property type="evidence" value="ECO:0007669"/>
    <property type="project" value="TreeGrafter"/>
</dbReference>
<dbReference type="InterPro" id="IPR001789">
    <property type="entry name" value="Sig_transdc_resp-reg_receiver"/>
</dbReference>
<dbReference type="PROSITE" id="PS50110">
    <property type="entry name" value="RESPONSE_REGULATORY"/>
    <property type="match status" value="1"/>
</dbReference>
<evidence type="ECO:0000313" key="10">
    <source>
        <dbReference type="EMBL" id="KMQ70778.1"/>
    </source>
</evidence>
<evidence type="ECO:0000256" key="3">
    <source>
        <dbReference type="ARBA" id="ARBA00023015"/>
    </source>
</evidence>
<evidence type="ECO:0000256" key="6">
    <source>
        <dbReference type="PROSITE-ProRule" id="PRU00169"/>
    </source>
</evidence>
<feature type="modified residue" description="4-aspartylphosphate" evidence="6">
    <location>
        <position position="51"/>
    </location>
</feature>
<dbReference type="InterPro" id="IPR011006">
    <property type="entry name" value="CheY-like_superfamily"/>
</dbReference>
<reference evidence="10 11" key="1">
    <citation type="journal article" date="2004" name="Int. J. Syst. Evol. Microbiol.">
        <title>Kaistella koreensis gen. nov., sp. nov., a novel member of the Chryseobacterium-Bergeyella-Riemerella branch.</title>
        <authorList>
            <person name="Kim M.K."/>
            <person name="Im W.T."/>
            <person name="Shin Y.K."/>
            <person name="Lim J.H."/>
            <person name="Kim S.H."/>
            <person name="Lee B.C."/>
            <person name="Park M.Y."/>
            <person name="Lee K.Y."/>
            <person name="Lee S.T."/>
        </authorList>
    </citation>
    <scope>NUCLEOTIDE SEQUENCE [LARGE SCALE GENOMIC DNA]</scope>
    <source>
        <strain evidence="10 11">CCUG 49689</strain>
    </source>
</reference>
<dbReference type="RefSeq" id="WP_048500039.1">
    <property type="nucleotide sequence ID" value="NZ_LFNG01000013.1"/>
</dbReference>
<evidence type="ECO:0000313" key="11">
    <source>
        <dbReference type="Proteomes" id="UP000035900"/>
    </source>
</evidence>
<dbReference type="SMART" id="SM00862">
    <property type="entry name" value="Trans_reg_C"/>
    <property type="match status" value="1"/>
</dbReference>
<keyword evidence="4 7" id="KW-0238">DNA-binding</keyword>
<dbReference type="Gene3D" id="1.10.10.10">
    <property type="entry name" value="Winged helix-like DNA-binding domain superfamily/Winged helix DNA-binding domain"/>
    <property type="match status" value="1"/>
</dbReference>
<dbReference type="Pfam" id="PF00072">
    <property type="entry name" value="Response_reg"/>
    <property type="match status" value="1"/>
</dbReference>
<dbReference type="CDD" id="cd00383">
    <property type="entry name" value="trans_reg_C"/>
    <property type="match status" value="1"/>
</dbReference>
<dbReference type="EMBL" id="LFNG01000013">
    <property type="protein sequence ID" value="KMQ70778.1"/>
    <property type="molecule type" value="Genomic_DNA"/>
</dbReference>
<dbReference type="InterPro" id="IPR039420">
    <property type="entry name" value="WalR-like"/>
</dbReference>
<accession>A0A0J7IWW1</accession>
<dbReference type="GO" id="GO:0032993">
    <property type="term" value="C:protein-DNA complex"/>
    <property type="evidence" value="ECO:0007669"/>
    <property type="project" value="TreeGrafter"/>
</dbReference>
<dbReference type="STRING" id="1304281.ACM44_10735"/>
<dbReference type="PROSITE" id="PS51755">
    <property type="entry name" value="OMPR_PHOB"/>
    <property type="match status" value="1"/>
</dbReference>
<evidence type="ECO:0000256" key="4">
    <source>
        <dbReference type="ARBA" id="ARBA00023125"/>
    </source>
</evidence>
<dbReference type="PANTHER" id="PTHR48111">
    <property type="entry name" value="REGULATOR OF RPOS"/>
    <property type="match status" value="1"/>
</dbReference>
<dbReference type="SMART" id="SM00448">
    <property type="entry name" value="REC"/>
    <property type="match status" value="1"/>
</dbReference>
<feature type="domain" description="OmpR/PhoB-type" evidence="9">
    <location>
        <begin position="127"/>
        <end position="225"/>
    </location>
</feature>
<sequence length="227" mass="26547">MKILLLEDDLILSAELGKFLEQNNFEVKKVYDGDRFLTEVHQNQYDIYLLDINVPKTNGLDVCEKIRNEDKNTPIIMISAYGDLSDKKDAFNRLADDYLVKPFQFEELLMRINSLTRRNSTENKSGDEIISIENLSINKTEQKVFRNGQEIALTVKEFQLLLLLAEHPGRTFSKQQISELVWQHNFNTNTNTVEVYINFLRKKIDKDFDTKLIHTRSGFGYYLKAQK</sequence>
<gene>
    <name evidence="10" type="ORF">ACM44_10735</name>
</gene>
<evidence type="ECO:0000259" key="8">
    <source>
        <dbReference type="PROSITE" id="PS50110"/>
    </source>
</evidence>
<keyword evidence="3" id="KW-0805">Transcription regulation</keyword>
<organism evidence="10 11">
    <name type="scientific">Chryseobacterium koreense CCUG 49689</name>
    <dbReference type="NCBI Taxonomy" id="1304281"/>
    <lineage>
        <taxon>Bacteria</taxon>
        <taxon>Pseudomonadati</taxon>
        <taxon>Bacteroidota</taxon>
        <taxon>Flavobacteriia</taxon>
        <taxon>Flavobacteriales</taxon>
        <taxon>Weeksellaceae</taxon>
        <taxon>Chryseobacterium group</taxon>
        <taxon>Chryseobacterium</taxon>
    </lineage>
</organism>
<dbReference type="SUPFAM" id="SSF52172">
    <property type="entry name" value="CheY-like"/>
    <property type="match status" value="1"/>
</dbReference>
<name>A0A0J7IWW1_9FLAO</name>
<dbReference type="GO" id="GO:0005829">
    <property type="term" value="C:cytosol"/>
    <property type="evidence" value="ECO:0007669"/>
    <property type="project" value="TreeGrafter"/>
</dbReference>
<comment type="caution">
    <text evidence="10">The sequence shown here is derived from an EMBL/GenBank/DDBJ whole genome shotgun (WGS) entry which is preliminary data.</text>
</comment>
<feature type="DNA-binding region" description="OmpR/PhoB-type" evidence="7">
    <location>
        <begin position="127"/>
        <end position="225"/>
    </location>
</feature>
<proteinExistence type="predicted"/>
<feature type="domain" description="Response regulatory" evidence="8">
    <location>
        <begin position="2"/>
        <end position="116"/>
    </location>
</feature>
<dbReference type="AlphaFoldDB" id="A0A0J7IWW1"/>
<evidence type="ECO:0000256" key="2">
    <source>
        <dbReference type="ARBA" id="ARBA00023012"/>
    </source>
</evidence>
<keyword evidence="5" id="KW-0804">Transcription</keyword>
<dbReference type="Gene3D" id="3.40.50.2300">
    <property type="match status" value="1"/>
</dbReference>
<evidence type="ECO:0000259" key="9">
    <source>
        <dbReference type="PROSITE" id="PS51755"/>
    </source>
</evidence>
<keyword evidence="2" id="KW-0902">Two-component regulatory system</keyword>
<dbReference type="Proteomes" id="UP000035900">
    <property type="component" value="Unassembled WGS sequence"/>
</dbReference>
<protein>
    <submittedName>
        <fullName evidence="10">Transcriptional regulator</fullName>
    </submittedName>
</protein>
<keyword evidence="1 6" id="KW-0597">Phosphoprotein</keyword>
<dbReference type="FunFam" id="1.10.10.10:FF:000005">
    <property type="entry name" value="Two-component system response regulator"/>
    <property type="match status" value="1"/>
</dbReference>